<gene>
    <name evidence="9" type="ORF">MNBD_IGNAVI01-2977</name>
</gene>
<dbReference type="GO" id="GO:0032259">
    <property type="term" value="P:methylation"/>
    <property type="evidence" value="ECO:0007669"/>
    <property type="project" value="UniProtKB-KW"/>
</dbReference>
<dbReference type="GO" id="GO:0003677">
    <property type="term" value="F:DNA binding"/>
    <property type="evidence" value="ECO:0007669"/>
    <property type="project" value="InterPro"/>
</dbReference>
<dbReference type="InterPro" id="IPR038333">
    <property type="entry name" value="T1MK-like_N_sf"/>
</dbReference>
<comment type="catalytic activity">
    <reaction evidence="6">
        <text>a 2'-deoxyadenosine in DNA + S-adenosyl-L-methionine = an N(6)-methyl-2'-deoxyadenosine in DNA + S-adenosyl-L-homocysteine + H(+)</text>
        <dbReference type="Rhea" id="RHEA:15197"/>
        <dbReference type="Rhea" id="RHEA-COMP:12418"/>
        <dbReference type="Rhea" id="RHEA-COMP:12419"/>
        <dbReference type="ChEBI" id="CHEBI:15378"/>
        <dbReference type="ChEBI" id="CHEBI:57856"/>
        <dbReference type="ChEBI" id="CHEBI:59789"/>
        <dbReference type="ChEBI" id="CHEBI:90615"/>
        <dbReference type="ChEBI" id="CHEBI:90616"/>
        <dbReference type="EC" id="2.1.1.72"/>
    </reaction>
</comment>
<evidence type="ECO:0000259" key="7">
    <source>
        <dbReference type="Pfam" id="PF02384"/>
    </source>
</evidence>
<dbReference type="Gene3D" id="3.40.50.150">
    <property type="entry name" value="Vaccinia Virus protein VP39"/>
    <property type="match status" value="1"/>
</dbReference>
<dbReference type="PRINTS" id="PR00507">
    <property type="entry name" value="N12N6MTFRASE"/>
</dbReference>
<dbReference type="InterPro" id="IPR003356">
    <property type="entry name" value="DNA_methylase_A-5"/>
</dbReference>
<name>A0A3B1BN82_9ZZZZ</name>
<dbReference type="Pfam" id="PF02384">
    <property type="entry name" value="N6_Mtase"/>
    <property type="match status" value="1"/>
</dbReference>
<keyword evidence="2 9" id="KW-0489">Methyltransferase</keyword>
<keyword evidence="3 9" id="KW-0808">Transferase</keyword>
<evidence type="ECO:0000256" key="5">
    <source>
        <dbReference type="ARBA" id="ARBA00022747"/>
    </source>
</evidence>
<dbReference type="InterPro" id="IPR002052">
    <property type="entry name" value="DNA_methylase_N6_adenine_CS"/>
</dbReference>
<sequence length="553" mass="63645">MLQNNPVLKSKIGSLWNTLWSGGISNPLTAIEQITYLLFMKRLDELEAKREGDAKFTEEKYTSRFSGEYIPYVDETLYQFNDKMTKKEKEKLEASIKKAKKPKPKEELRWRNFKRITPTDKMLQHVRYNVFPFIKKLNGNTSPFTKHMENAVFIIEKPTLLFEAISKIDEIFEEIEKDAKEGGHTFQDIQGDVYEMLLSEIATAGKNGQFRTPRHIIKLMAELVEPQIGHQIADPACGTGGFLLGAYQYILTDLARKKDKKKLEKDEDGFERATYSSVLTQNNKEALDQSFYGYDIDITMVRLGLMNLMMHGIDNPKIDYKDTLSKSYNEEALYDIVLANPPFTGKVDKGDINTSLRIGSTSTELLFLDRISSMLRIGGKAAVIIPEGVLFGSSKAQKATREMLLKDNQLEAVISLPSGTFKPYTGVKTAILVFTKVKQKSKDWNTEKVWFYELQSDGYSLDDNRRRLKDSPLPIVKTEYEKRKKTKQTNRKSHFFVLIEEIEENGLDLSYNRYKEYEYVEQKYDPPKEILAKLMSLEKEILSEMEELNGLIG</sequence>
<dbReference type="PROSITE" id="PS00092">
    <property type="entry name" value="N6_MTASE"/>
    <property type="match status" value="1"/>
</dbReference>
<dbReference type="GO" id="GO:0009007">
    <property type="term" value="F:site-specific DNA-methyltransferase (adenine-specific) activity"/>
    <property type="evidence" value="ECO:0007669"/>
    <property type="project" value="UniProtKB-EC"/>
</dbReference>
<dbReference type="GO" id="GO:0008170">
    <property type="term" value="F:N-methyltransferase activity"/>
    <property type="evidence" value="ECO:0007669"/>
    <property type="project" value="InterPro"/>
</dbReference>
<evidence type="ECO:0000259" key="8">
    <source>
        <dbReference type="Pfam" id="PF12161"/>
    </source>
</evidence>
<evidence type="ECO:0000256" key="6">
    <source>
        <dbReference type="ARBA" id="ARBA00047942"/>
    </source>
</evidence>
<evidence type="ECO:0000256" key="1">
    <source>
        <dbReference type="ARBA" id="ARBA00011900"/>
    </source>
</evidence>
<dbReference type="SUPFAM" id="SSF53335">
    <property type="entry name" value="S-adenosyl-L-methionine-dependent methyltransferases"/>
    <property type="match status" value="1"/>
</dbReference>
<dbReference type="InterPro" id="IPR029063">
    <property type="entry name" value="SAM-dependent_MTases_sf"/>
</dbReference>
<dbReference type="InterPro" id="IPR051537">
    <property type="entry name" value="DNA_Adenine_Mtase"/>
</dbReference>
<dbReference type="Gene3D" id="1.20.1260.30">
    <property type="match status" value="1"/>
</dbReference>
<dbReference type="Pfam" id="PF12161">
    <property type="entry name" value="HsdM_N"/>
    <property type="match status" value="1"/>
</dbReference>
<reference evidence="9" key="1">
    <citation type="submission" date="2018-06" db="EMBL/GenBank/DDBJ databases">
        <authorList>
            <person name="Zhirakovskaya E."/>
        </authorList>
    </citation>
    <scope>NUCLEOTIDE SEQUENCE</scope>
</reference>
<dbReference type="PANTHER" id="PTHR42933">
    <property type="entry name" value="SLR6095 PROTEIN"/>
    <property type="match status" value="1"/>
</dbReference>
<dbReference type="InterPro" id="IPR022749">
    <property type="entry name" value="D12N6_MeTrfase_N"/>
</dbReference>
<evidence type="ECO:0000256" key="2">
    <source>
        <dbReference type="ARBA" id="ARBA00022603"/>
    </source>
</evidence>
<evidence type="ECO:0000256" key="4">
    <source>
        <dbReference type="ARBA" id="ARBA00022691"/>
    </source>
</evidence>
<dbReference type="EC" id="2.1.1.72" evidence="1"/>
<dbReference type="AlphaFoldDB" id="A0A3B1BN82"/>
<keyword evidence="5" id="KW-0680">Restriction system</keyword>
<accession>A0A3B1BN82</accession>
<organism evidence="9">
    <name type="scientific">hydrothermal vent metagenome</name>
    <dbReference type="NCBI Taxonomy" id="652676"/>
    <lineage>
        <taxon>unclassified sequences</taxon>
        <taxon>metagenomes</taxon>
        <taxon>ecological metagenomes</taxon>
    </lineage>
</organism>
<feature type="domain" description="DNA methylase adenine-specific" evidence="7">
    <location>
        <begin position="187"/>
        <end position="521"/>
    </location>
</feature>
<dbReference type="GO" id="GO:0009307">
    <property type="term" value="P:DNA restriction-modification system"/>
    <property type="evidence" value="ECO:0007669"/>
    <property type="project" value="UniProtKB-KW"/>
</dbReference>
<evidence type="ECO:0000313" key="9">
    <source>
        <dbReference type="EMBL" id="VAX16011.1"/>
    </source>
</evidence>
<proteinExistence type="predicted"/>
<feature type="domain" description="N6 adenine-specific DNA methyltransferase N-terminal" evidence="8">
    <location>
        <begin position="8"/>
        <end position="168"/>
    </location>
</feature>
<protein>
    <recommendedName>
        <fullName evidence="1">site-specific DNA-methyltransferase (adenine-specific)</fullName>
        <ecNumber evidence="1">2.1.1.72</ecNumber>
    </recommendedName>
</protein>
<keyword evidence="4" id="KW-0949">S-adenosyl-L-methionine</keyword>
<evidence type="ECO:0000256" key="3">
    <source>
        <dbReference type="ARBA" id="ARBA00022679"/>
    </source>
</evidence>
<dbReference type="PANTHER" id="PTHR42933:SF3">
    <property type="entry name" value="TYPE I RESTRICTION ENZYME MJAVIII METHYLASE SUBUNIT"/>
    <property type="match status" value="1"/>
</dbReference>
<dbReference type="EMBL" id="UOGD01000042">
    <property type="protein sequence ID" value="VAX16011.1"/>
    <property type="molecule type" value="Genomic_DNA"/>
</dbReference>